<organism evidence="1 2">
    <name type="scientific">Endocarpon pusillum</name>
    <dbReference type="NCBI Taxonomy" id="364733"/>
    <lineage>
        <taxon>Eukaryota</taxon>
        <taxon>Fungi</taxon>
        <taxon>Dikarya</taxon>
        <taxon>Ascomycota</taxon>
        <taxon>Pezizomycotina</taxon>
        <taxon>Eurotiomycetes</taxon>
        <taxon>Chaetothyriomycetidae</taxon>
        <taxon>Verrucariales</taxon>
        <taxon>Verrucariaceae</taxon>
        <taxon>Endocarpon</taxon>
    </lineage>
</organism>
<sequence>MSQSHFRYHNQPITQQLIADIAGLLDAHNIPGVLWGNSMLIVHGVPSFTEDISFIVPDQAVPTATSTLRQAGFKCCTLGHKCRFAYDTVEFITSPPPSAHFHMTGHNVVKLFEKSETLSTVANFSASPNAAPSAQIILASDLNHLPRYEPDLGEGAFPQDLHPVRVPSAHCLVETYSTLMLRDWTNDYGTFWMSMLAYIMTYVAGKGKLDLQQVEPQRRKFFVDMRAGKIGTAQAVKNLRQALEAGPISTLAHTKAEPKAQ</sequence>
<protein>
    <recommendedName>
        <fullName evidence="3">Nucleotidyltransferase family protein</fullName>
    </recommendedName>
</protein>
<reference evidence="1" key="1">
    <citation type="submission" date="2020-02" db="EMBL/GenBank/DDBJ databases">
        <authorList>
            <person name="Palmer J.M."/>
        </authorList>
    </citation>
    <scope>NUCLEOTIDE SEQUENCE</scope>
    <source>
        <strain evidence="1">EPUS1.4</strain>
        <tissue evidence="1">Thallus</tissue>
    </source>
</reference>
<proteinExistence type="predicted"/>
<dbReference type="Proteomes" id="UP000606974">
    <property type="component" value="Unassembled WGS sequence"/>
</dbReference>
<evidence type="ECO:0000313" key="2">
    <source>
        <dbReference type="Proteomes" id="UP000606974"/>
    </source>
</evidence>
<evidence type="ECO:0000313" key="1">
    <source>
        <dbReference type="EMBL" id="KAF7512466.1"/>
    </source>
</evidence>
<comment type="caution">
    <text evidence="1">The sequence shown here is derived from an EMBL/GenBank/DDBJ whole genome shotgun (WGS) entry which is preliminary data.</text>
</comment>
<accession>A0A8H7ASZ8</accession>
<name>A0A8H7ASZ8_9EURO</name>
<dbReference type="OrthoDB" id="4499271at2759"/>
<dbReference type="SUPFAM" id="SSF81301">
    <property type="entry name" value="Nucleotidyltransferase"/>
    <property type="match status" value="1"/>
</dbReference>
<gene>
    <name evidence="1" type="ORF">GJ744_001401</name>
</gene>
<dbReference type="AlphaFoldDB" id="A0A8H7ASZ8"/>
<keyword evidence="2" id="KW-1185">Reference proteome</keyword>
<dbReference type="InterPro" id="IPR043519">
    <property type="entry name" value="NT_sf"/>
</dbReference>
<dbReference type="EMBL" id="JAACFV010000012">
    <property type="protein sequence ID" value="KAF7512466.1"/>
    <property type="molecule type" value="Genomic_DNA"/>
</dbReference>
<evidence type="ECO:0008006" key="3">
    <source>
        <dbReference type="Google" id="ProtNLM"/>
    </source>
</evidence>